<dbReference type="InParanoid" id="A0A080WNG8"/>
<dbReference type="EMBL" id="GG700652">
    <property type="protein sequence ID" value="KFL61775.1"/>
    <property type="molecule type" value="Genomic_DNA"/>
</dbReference>
<dbReference type="OrthoDB" id="1882346at2759"/>
<dbReference type="RefSeq" id="XP_003234318.2">
    <property type="nucleotide sequence ID" value="XM_003234270.2"/>
</dbReference>
<feature type="region of interest" description="Disordered" evidence="1">
    <location>
        <begin position="202"/>
        <end position="284"/>
    </location>
</feature>
<keyword evidence="3" id="KW-1185">Reference proteome</keyword>
<dbReference type="GeneID" id="10372872"/>
<name>A0A080WNG8_TRIRC</name>
<evidence type="ECO:0000313" key="2">
    <source>
        <dbReference type="EMBL" id="KFL61775.1"/>
    </source>
</evidence>
<evidence type="ECO:0000256" key="1">
    <source>
        <dbReference type="SAM" id="MobiDB-lite"/>
    </source>
</evidence>
<accession>A0A080WNG8</accession>
<dbReference type="Proteomes" id="UP000008864">
    <property type="component" value="Unassembled WGS sequence"/>
</dbReference>
<gene>
    <name evidence="2" type="ORF">TERG_12207</name>
</gene>
<dbReference type="STRING" id="559305.A0A080WNG8"/>
<dbReference type="HOGENOM" id="CLU_903699_0_0_1"/>
<feature type="compositionally biased region" description="Acidic residues" evidence="1">
    <location>
        <begin position="216"/>
        <end position="232"/>
    </location>
</feature>
<reference evidence="3" key="1">
    <citation type="journal article" date="2012" name="MBio">
        <title>Comparative genome analysis of Trichophyton rubrum and related dermatophytes reveals candidate genes involved in infection.</title>
        <authorList>
            <person name="Martinez D.A."/>
            <person name="Oliver B.G."/>
            <person name="Graeser Y."/>
            <person name="Goldberg J.M."/>
            <person name="Li W."/>
            <person name="Martinez-Rossi N.M."/>
            <person name="Monod M."/>
            <person name="Shelest E."/>
            <person name="Barton R.C."/>
            <person name="Birch E."/>
            <person name="Brakhage A.A."/>
            <person name="Chen Z."/>
            <person name="Gurr S.J."/>
            <person name="Heiman D."/>
            <person name="Heitman J."/>
            <person name="Kosti I."/>
            <person name="Rossi A."/>
            <person name="Saif S."/>
            <person name="Samalova M."/>
            <person name="Saunders C.W."/>
            <person name="Shea T."/>
            <person name="Summerbell R.C."/>
            <person name="Xu J."/>
            <person name="Young S."/>
            <person name="Zeng Q."/>
            <person name="Birren B.W."/>
            <person name="Cuomo C.A."/>
            <person name="White T.C."/>
        </authorList>
    </citation>
    <scope>NUCLEOTIDE SEQUENCE [LARGE SCALE GENOMIC DNA]</scope>
    <source>
        <strain evidence="3">ATCC MYA-4607 / CBS 118892</strain>
    </source>
</reference>
<protein>
    <submittedName>
        <fullName evidence="2">Uncharacterized protein</fullName>
    </submittedName>
</protein>
<evidence type="ECO:0000313" key="3">
    <source>
        <dbReference type="Proteomes" id="UP000008864"/>
    </source>
</evidence>
<proteinExistence type="predicted"/>
<sequence length="308" mass="35532">MRSLSSQNLHLKIADLVTQIEKLGFAFSTHNWSLYVNILCLSRDPASQMRAFTIFEEKFMPNYPGWRYIKRGYTLRPEGAHMEMDLMEGPFRRGKPGRMIGRKVRALWAKVQPDYMQPTHLNILHLASALIDFRSRSIVDGGKEMNELFSKAPKTYTAVATIPYLEEKFQNILRRYKADQADIERLPRVEISNDDVWTGGVLGEGSERINTGEVESSFEEDNDVREDEDNADSEWTPEIHEQPNIFESTEPAPPLLDSLLAEDMSRRQRMGVSEQSNAVPFAERVLSPEDQWDLDNYIRHSAFEETEK</sequence>
<dbReference type="AlphaFoldDB" id="A0A080WNG8"/>
<organism evidence="2 3">
    <name type="scientific">Trichophyton rubrum (strain ATCC MYA-4607 / CBS 118892)</name>
    <name type="common">Athlete's foot fungus</name>
    <dbReference type="NCBI Taxonomy" id="559305"/>
    <lineage>
        <taxon>Eukaryota</taxon>
        <taxon>Fungi</taxon>
        <taxon>Dikarya</taxon>
        <taxon>Ascomycota</taxon>
        <taxon>Pezizomycotina</taxon>
        <taxon>Eurotiomycetes</taxon>
        <taxon>Eurotiomycetidae</taxon>
        <taxon>Onygenales</taxon>
        <taxon>Arthrodermataceae</taxon>
        <taxon>Trichophyton</taxon>
    </lineage>
</organism>